<dbReference type="InterPro" id="IPR029058">
    <property type="entry name" value="AB_hydrolase_fold"/>
</dbReference>
<dbReference type="SUPFAM" id="SSF53474">
    <property type="entry name" value="alpha/beta-Hydrolases"/>
    <property type="match status" value="1"/>
</dbReference>
<dbReference type="PANTHER" id="PTHR21661">
    <property type="entry name" value="EPOXIDE HYDROLASE 1-RELATED"/>
    <property type="match status" value="1"/>
</dbReference>
<reference evidence="6" key="1">
    <citation type="submission" date="2016-04" db="EMBL/GenBank/DDBJ databases">
        <title>Fast-growing isolate from the root nodules of Vavilovia formosa.</title>
        <authorList>
            <person name="Kimeklis A."/>
            <person name="Safronova V."/>
            <person name="Belimov A."/>
            <person name="Andronov E."/>
        </authorList>
    </citation>
    <scope>NUCLEOTIDE SEQUENCE [LARGE SCALE GENOMIC DNA]</scope>
    <source>
        <strain evidence="6">Vaf-46</strain>
    </source>
</reference>
<accession>A0A179BX21</accession>
<evidence type="ECO:0000256" key="3">
    <source>
        <dbReference type="ARBA" id="ARBA00022801"/>
    </source>
</evidence>
<dbReference type="PRINTS" id="PR00412">
    <property type="entry name" value="EPOXHYDRLASE"/>
</dbReference>
<comment type="caution">
    <text evidence="6">The sequence shown here is derived from an EMBL/GenBank/DDBJ whole genome shotgun (WGS) entry which is preliminary data.</text>
</comment>
<feature type="active site" description="Proton donor" evidence="4">
    <location>
        <position position="305"/>
    </location>
</feature>
<keyword evidence="2" id="KW-0058">Aromatic hydrocarbons catabolism</keyword>
<dbReference type="InterPro" id="IPR000639">
    <property type="entry name" value="Epox_hydrolase-like"/>
</dbReference>
<dbReference type="GO" id="GO:0004301">
    <property type="term" value="F:epoxide hydrolase activity"/>
    <property type="evidence" value="ECO:0007669"/>
    <property type="project" value="TreeGrafter"/>
</dbReference>
<organism evidence="6">
    <name type="scientific">Rhizobium leguminosarum</name>
    <dbReference type="NCBI Taxonomy" id="384"/>
    <lineage>
        <taxon>Bacteria</taxon>
        <taxon>Pseudomonadati</taxon>
        <taxon>Pseudomonadota</taxon>
        <taxon>Alphaproteobacteria</taxon>
        <taxon>Hyphomicrobiales</taxon>
        <taxon>Rhizobiaceae</taxon>
        <taxon>Rhizobium/Agrobacterium group</taxon>
        <taxon>Rhizobium</taxon>
    </lineage>
</organism>
<evidence type="ECO:0000259" key="5">
    <source>
        <dbReference type="Pfam" id="PF06441"/>
    </source>
</evidence>
<comment type="similarity">
    <text evidence="1">Belongs to the peptidase S33 family.</text>
</comment>
<evidence type="ECO:0000256" key="2">
    <source>
        <dbReference type="ARBA" id="ARBA00022797"/>
    </source>
</evidence>
<dbReference type="InterPro" id="IPR010497">
    <property type="entry name" value="Epoxide_hydro_N"/>
</dbReference>
<dbReference type="EMBL" id="LWBS01000066">
    <property type="protein sequence ID" value="OAP96207.1"/>
    <property type="molecule type" value="Genomic_DNA"/>
</dbReference>
<feature type="domain" description="Epoxide hydrolase N-terminal" evidence="5">
    <location>
        <begin position="4"/>
        <end position="108"/>
    </location>
</feature>
<feature type="active site" description="Proton acceptor" evidence="4">
    <location>
        <position position="359"/>
    </location>
</feature>
<dbReference type="PIRSF" id="PIRSF001112">
    <property type="entry name" value="Epoxide_hydrolase"/>
    <property type="match status" value="1"/>
</dbReference>
<evidence type="ECO:0000256" key="1">
    <source>
        <dbReference type="ARBA" id="ARBA00010088"/>
    </source>
</evidence>
<feature type="active site" description="Nucleophile" evidence="4">
    <location>
        <position position="177"/>
    </location>
</feature>
<keyword evidence="3" id="KW-0378">Hydrolase</keyword>
<sequence length="383" mass="43123">MRVSTYKINIDDERVDDLQRRLRSTRWPTALDADSWEDGTSLAFLKELLAYWKDHFDWRAQEARLNTLPQFIAEIDDLSIHFVHQRGNGPSPLPLILTHGWPGSFFEMEGIIPMLADPAAHGADPADAFDVVVPSLPGYGFSQAPGSAGIGPYEISGLWLKLMQGLGYETFCLQGGDIGAAVSSWLAYRFPQNTTALHLNYIPGSYRPPLGAGQAPISTEEQAFLDHAAQWADSEGAYAHMQGTKPQTLAYALTDSPIGLAAWISEKFQAWSDGDIRTTFSLDALLIEISIYWFSGTLDSSLRLYKESRKRPMHFKANERVLPPLGLAHFARELPLPPRSWVERVYDVRRWTEMPKGGHFAALERPELLAEDIRAYFRPFRMR</sequence>
<dbReference type="AlphaFoldDB" id="A0A179BX21"/>
<name>A0A179BX21_RHILE</name>
<dbReference type="Gene3D" id="3.40.50.1820">
    <property type="entry name" value="alpha/beta hydrolase"/>
    <property type="match status" value="1"/>
</dbReference>
<gene>
    <name evidence="6" type="ORF">A4U53_15200</name>
</gene>
<proteinExistence type="inferred from homology"/>
<dbReference type="GO" id="GO:0097176">
    <property type="term" value="P:epoxide metabolic process"/>
    <property type="evidence" value="ECO:0007669"/>
    <property type="project" value="TreeGrafter"/>
</dbReference>
<evidence type="ECO:0000313" key="6">
    <source>
        <dbReference type="EMBL" id="OAP96207.1"/>
    </source>
</evidence>
<dbReference type="PANTHER" id="PTHR21661:SF35">
    <property type="entry name" value="EPOXIDE HYDROLASE"/>
    <property type="match status" value="1"/>
</dbReference>
<dbReference type="Pfam" id="PF06441">
    <property type="entry name" value="EHN"/>
    <property type="match status" value="1"/>
</dbReference>
<protein>
    <submittedName>
        <fullName evidence="6">Multidrug MFS transporter</fullName>
    </submittedName>
</protein>
<dbReference type="InterPro" id="IPR016292">
    <property type="entry name" value="Epoxide_hydrolase"/>
</dbReference>
<evidence type="ECO:0000256" key="4">
    <source>
        <dbReference type="PIRSR" id="PIRSR001112-1"/>
    </source>
</evidence>